<proteinExistence type="predicted"/>
<dbReference type="CDD" id="cd14256">
    <property type="entry name" value="Dockerin_I"/>
    <property type="match status" value="1"/>
</dbReference>
<evidence type="ECO:0000256" key="1">
    <source>
        <dbReference type="SAM" id="SignalP"/>
    </source>
</evidence>
<gene>
    <name evidence="3" type="ORF">SAMN02910280_2078</name>
</gene>
<evidence type="ECO:0000259" key="2">
    <source>
        <dbReference type="PROSITE" id="PS51766"/>
    </source>
</evidence>
<dbReference type="RefSeq" id="WP_072300329.1">
    <property type="nucleotide sequence ID" value="NZ_FPIP01000004.1"/>
</dbReference>
<accession>A0A1K1NJM3</accession>
<organism evidence="3 4">
    <name type="scientific">Ruminococcus flavefaciens</name>
    <dbReference type="NCBI Taxonomy" id="1265"/>
    <lineage>
        <taxon>Bacteria</taxon>
        <taxon>Bacillati</taxon>
        <taxon>Bacillota</taxon>
        <taxon>Clostridia</taxon>
        <taxon>Eubacteriales</taxon>
        <taxon>Oscillospiraceae</taxon>
        <taxon>Ruminococcus</taxon>
    </lineage>
</organism>
<dbReference type="InterPro" id="IPR016134">
    <property type="entry name" value="Dockerin_dom"/>
</dbReference>
<dbReference type="InterPro" id="IPR036439">
    <property type="entry name" value="Dockerin_dom_sf"/>
</dbReference>
<dbReference type="Proteomes" id="UP000183461">
    <property type="component" value="Unassembled WGS sequence"/>
</dbReference>
<keyword evidence="1" id="KW-0732">Signal</keyword>
<feature type="domain" description="Dockerin" evidence="2">
    <location>
        <begin position="672"/>
        <end position="739"/>
    </location>
</feature>
<dbReference type="Gene3D" id="1.10.1330.10">
    <property type="entry name" value="Dockerin domain"/>
    <property type="match status" value="1"/>
</dbReference>
<dbReference type="EMBL" id="FPIP01000004">
    <property type="protein sequence ID" value="SFW35640.1"/>
    <property type="molecule type" value="Genomic_DNA"/>
</dbReference>
<reference evidence="3 4" key="1">
    <citation type="submission" date="2016-11" db="EMBL/GenBank/DDBJ databases">
        <authorList>
            <person name="Jaros S."/>
            <person name="Januszkiewicz K."/>
            <person name="Wedrychowicz H."/>
        </authorList>
    </citation>
    <scope>NUCLEOTIDE SEQUENCE [LARGE SCALE GENOMIC DNA]</scope>
    <source>
        <strain evidence="3 4">YL228</strain>
    </source>
</reference>
<feature type="chain" id="PRO_5038532980" description="Dockerin domain-containing protein" evidence="1">
    <location>
        <begin position="27"/>
        <end position="862"/>
    </location>
</feature>
<dbReference type="PROSITE" id="PS51766">
    <property type="entry name" value="DOCKERIN"/>
    <property type="match status" value="1"/>
</dbReference>
<evidence type="ECO:0000313" key="4">
    <source>
        <dbReference type="Proteomes" id="UP000183461"/>
    </source>
</evidence>
<feature type="signal peptide" evidence="1">
    <location>
        <begin position="1"/>
        <end position="26"/>
    </location>
</feature>
<protein>
    <recommendedName>
        <fullName evidence="2">Dockerin domain-containing protein</fullName>
    </recommendedName>
</protein>
<dbReference type="SUPFAM" id="SSF63446">
    <property type="entry name" value="Type I dockerin domain"/>
    <property type="match status" value="1"/>
</dbReference>
<dbReference type="GO" id="GO:0000272">
    <property type="term" value="P:polysaccharide catabolic process"/>
    <property type="evidence" value="ECO:0007669"/>
    <property type="project" value="InterPro"/>
</dbReference>
<name>A0A1K1NJM3_RUMFL</name>
<dbReference type="AlphaFoldDB" id="A0A1K1NJM3"/>
<evidence type="ECO:0000313" key="3">
    <source>
        <dbReference type="EMBL" id="SFW35640.1"/>
    </source>
</evidence>
<sequence length="862" mass="98482">MKFKKLAAAVIAAATAIIPLSSDISAALPSSTVYAAEHATGAALPEWIPQSFESALDFRNTYGATHVQDGLVCIVFREQYKKVPEGEPQGVLRYDIRTTKDMMMELFHKTYADENSRDCYEVVVYYAPQKQGNFEVALVDTWIKSSELDLGYNHAIAHYSFSIGEGNEITETDIYSWLPDSYTEFYDYAEKNGYVSAKDEFVVFCINDTAGIRYQWEETSDGYSDYFQRYTSSYCSRETAQPLAGGQTPHVEVYKAVKDGKALIKWSFVPSDDDLKLQSTKNLTAYATASDNASKVTLSDEIVNNAEFSYNNYSLYGTELKATGEDAYFAFDRSKSAVIKSKSELSEFLDFYLNDDAIKNFVSQYSDKFFENNILILNTYLDKYRGRVSRFGLESVYSRDNTLYVDYTPIISGTQSRTSYLSILQLTMPKDAYKYNGAEWECRETFSDNVKRITFIDEDTNKFVNMDNIDLSKLFGIEMKNLEGQNPYYWEVITAEWLDLNIDEKYLPSGYELSKEKPREVINNGNNTGDITFRLRKKETVGVKYSINKYSTITKNLFADLYTMINDFKPTAVKSQSELKEITSKYFSEEYQEKIFGAYDEAFFKNNVLLFDLCFDSTGGDMFSVDDTVFSDDDITVYYTQPAPDFGICNTDFLFVVKVIVPKSEYSGQNAVFKCTGDANGDGDFGIADLVTLQKWLHSGTDTKLDDWRAVDLCKDDVIDIFDLVAMRKKLIATAKLPAPKQYPINVQYKRCYCTPSYDREGSISFLTSAEEVGTLLNSQGEPYDDEWFNTHKIMVITFTESSGSIRHEVTELTDQYVTINRLLTQVMTCDMAEWNIYLELDKDAVIRDDFKINWIEVQKLY</sequence>